<name>A0A0A5HSX9_9BACI</name>
<gene>
    <name evidence="1" type="ORF">N784_03920</name>
</gene>
<reference evidence="1 2" key="1">
    <citation type="submission" date="2013-08" db="EMBL/GenBank/DDBJ databases">
        <authorList>
            <person name="Huang J."/>
            <person name="Wang G."/>
        </authorList>
    </citation>
    <scope>NUCLEOTIDE SEQUENCE [LARGE SCALE GENOMIC DNA]</scope>
    <source>
        <strain evidence="1 2">JSM 072002</strain>
    </source>
</reference>
<dbReference type="RefSeq" id="WP_036834196.1">
    <property type="nucleotide sequence ID" value="NZ_AVPG01000011.1"/>
</dbReference>
<dbReference type="InterPro" id="IPR046152">
    <property type="entry name" value="DUF6154"/>
</dbReference>
<dbReference type="Pfam" id="PF19651">
    <property type="entry name" value="DUF6154"/>
    <property type="match status" value="1"/>
</dbReference>
<proteinExistence type="predicted"/>
<organism evidence="1 2">
    <name type="scientific">Pontibacillus litoralis JSM 072002</name>
    <dbReference type="NCBI Taxonomy" id="1385512"/>
    <lineage>
        <taxon>Bacteria</taxon>
        <taxon>Bacillati</taxon>
        <taxon>Bacillota</taxon>
        <taxon>Bacilli</taxon>
        <taxon>Bacillales</taxon>
        <taxon>Bacillaceae</taxon>
        <taxon>Pontibacillus</taxon>
    </lineage>
</organism>
<accession>A0A0A5HSX9</accession>
<dbReference type="OrthoDB" id="2381948at2"/>
<evidence type="ECO:0000313" key="2">
    <source>
        <dbReference type="Proteomes" id="UP000030401"/>
    </source>
</evidence>
<keyword evidence="2" id="KW-1185">Reference proteome</keyword>
<dbReference type="AlphaFoldDB" id="A0A0A5HSX9"/>
<sequence length="90" mass="10850">MKFADNLFELYYKHFDTNDHLHLFTQSIIEQLDYEDLCKLIQECTKEELEQMMTTYVLHQLKQKEKKIVSLTHLNKQNDSHLLIYTSQGN</sequence>
<protein>
    <submittedName>
        <fullName evidence="1">Uncharacterized protein</fullName>
    </submittedName>
</protein>
<dbReference type="EMBL" id="AVPG01000011">
    <property type="protein sequence ID" value="KGX86752.1"/>
    <property type="molecule type" value="Genomic_DNA"/>
</dbReference>
<comment type="caution">
    <text evidence="1">The sequence shown here is derived from an EMBL/GenBank/DDBJ whole genome shotgun (WGS) entry which is preliminary data.</text>
</comment>
<dbReference type="eggNOG" id="ENOG502ZWX8">
    <property type="taxonomic scope" value="Bacteria"/>
</dbReference>
<dbReference type="Proteomes" id="UP000030401">
    <property type="component" value="Unassembled WGS sequence"/>
</dbReference>
<evidence type="ECO:0000313" key="1">
    <source>
        <dbReference type="EMBL" id="KGX86752.1"/>
    </source>
</evidence>